<dbReference type="InterPro" id="IPR050789">
    <property type="entry name" value="Diverse_Enzym_Activities"/>
</dbReference>
<dbReference type="Gene3D" id="3.40.710.10">
    <property type="entry name" value="DD-peptidase/beta-lactamase superfamily"/>
    <property type="match status" value="1"/>
</dbReference>
<dbReference type="PROSITE" id="PS51257">
    <property type="entry name" value="PROKAR_LIPOPROTEIN"/>
    <property type="match status" value="1"/>
</dbReference>
<dbReference type="OrthoDB" id="9814204at2"/>
<accession>D0LYI7</accession>
<evidence type="ECO:0000313" key="2">
    <source>
        <dbReference type="EMBL" id="ACY17853.1"/>
    </source>
</evidence>
<protein>
    <submittedName>
        <fullName evidence="2">Beta-lactamase</fullName>
    </submittedName>
</protein>
<organism evidence="2 3">
    <name type="scientific">Haliangium ochraceum (strain DSM 14365 / JCM 11303 / SMP-2)</name>
    <dbReference type="NCBI Taxonomy" id="502025"/>
    <lineage>
        <taxon>Bacteria</taxon>
        <taxon>Pseudomonadati</taxon>
        <taxon>Myxococcota</taxon>
        <taxon>Polyangia</taxon>
        <taxon>Haliangiales</taxon>
        <taxon>Kofleriaceae</taxon>
        <taxon>Haliangium</taxon>
    </lineage>
</organism>
<dbReference type="AlphaFoldDB" id="D0LYI7"/>
<proteinExistence type="predicted"/>
<dbReference type="InterPro" id="IPR012338">
    <property type="entry name" value="Beta-lactam/transpept-like"/>
</dbReference>
<reference evidence="2 3" key="1">
    <citation type="journal article" date="2010" name="Stand. Genomic Sci.">
        <title>Complete genome sequence of Haliangium ochraceum type strain (SMP-2).</title>
        <authorList>
            <consortium name="US DOE Joint Genome Institute (JGI-PGF)"/>
            <person name="Ivanova N."/>
            <person name="Daum C."/>
            <person name="Lang E."/>
            <person name="Abt B."/>
            <person name="Kopitz M."/>
            <person name="Saunders E."/>
            <person name="Lapidus A."/>
            <person name="Lucas S."/>
            <person name="Glavina Del Rio T."/>
            <person name="Nolan M."/>
            <person name="Tice H."/>
            <person name="Copeland A."/>
            <person name="Cheng J.F."/>
            <person name="Chen F."/>
            <person name="Bruce D."/>
            <person name="Goodwin L."/>
            <person name="Pitluck S."/>
            <person name="Mavromatis K."/>
            <person name="Pati A."/>
            <person name="Mikhailova N."/>
            <person name="Chen A."/>
            <person name="Palaniappan K."/>
            <person name="Land M."/>
            <person name="Hauser L."/>
            <person name="Chang Y.J."/>
            <person name="Jeffries C.D."/>
            <person name="Detter J.C."/>
            <person name="Brettin T."/>
            <person name="Rohde M."/>
            <person name="Goker M."/>
            <person name="Bristow J."/>
            <person name="Markowitz V."/>
            <person name="Eisen J.A."/>
            <person name="Hugenholtz P."/>
            <person name="Kyrpides N.C."/>
            <person name="Klenk H.P."/>
        </authorList>
    </citation>
    <scope>NUCLEOTIDE SEQUENCE [LARGE SCALE GENOMIC DNA]</scope>
    <source>
        <strain evidence="3">DSM 14365 / CIP 107738 / JCM 11303 / AJ 13395 / SMP-2</strain>
    </source>
</reference>
<sequence length="432" mass="47508">MFFARMAHYASRLAHGASLAGLVGAAACAWTLLGACSSDEFGTPDDTPVVLEAGAPFELPARSYWPSEAWRSAGEDAGRVDEAALAKLDAYAFRRTGDEQDRRGQRTNALLIVKDGVIVYERYARGYDRDSRLLTWSVSKSLANTLIGVAVAEGKLDLNAPAAQYYEPLARDGLAAIRITDLLRMSSGIDWHESYEGAPFFSSVIAMLYGRGRRDMPAFVASHDMAHAPGSRWLYSSGDTNLLMAALKSTMSESEYALYPWRALFERIGMRSVVWERDGRGTFVGSSYLYATARDLARWALLMMHDGVWNGERLLPEGWLRYSLTPAPGFVRNARGVSESVPGAQLYTNRALGEREVPAPWPSLPADAFGASGHWGKLVTVVPSLDLIAVRMGDDREYGCAPVLREEGCVDNPEDAFTLHHFHELLMDVVTP</sequence>
<evidence type="ECO:0000313" key="3">
    <source>
        <dbReference type="Proteomes" id="UP000001880"/>
    </source>
</evidence>
<dbReference type="Pfam" id="PF00144">
    <property type="entry name" value="Beta-lactamase"/>
    <property type="match status" value="1"/>
</dbReference>
<dbReference type="HOGENOM" id="CLU_030169_1_3_7"/>
<dbReference type="PANTHER" id="PTHR43283">
    <property type="entry name" value="BETA-LACTAMASE-RELATED"/>
    <property type="match status" value="1"/>
</dbReference>
<dbReference type="KEGG" id="hoh:Hoch_5369"/>
<evidence type="ECO:0000259" key="1">
    <source>
        <dbReference type="Pfam" id="PF00144"/>
    </source>
</evidence>
<dbReference type="PANTHER" id="PTHR43283:SF7">
    <property type="entry name" value="BETA-LACTAMASE-RELATED DOMAIN-CONTAINING PROTEIN"/>
    <property type="match status" value="1"/>
</dbReference>
<dbReference type="eggNOG" id="COG1680">
    <property type="taxonomic scope" value="Bacteria"/>
</dbReference>
<feature type="domain" description="Beta-lactamase-related" evidence="1">
    <location>
        <begin position="103"/>
        <end position="392"/>
    </location>
</feature>
<dbReference type="EMBL" id="CP001804">
    <property type="protein sequence ID" value="ACY17853.1"/>
    <property type="molecule type" value="Genomic_DNA"/>
</dbReference>
<dbReference type="SUPFAM" id="SSF56601">
    <property type="entry name" value="beta-lactamase/transpeptidase-like"/>
    <property type="match status" value="1"/>
</dbReference>
<gene>
    <name evidence="2" type="ordered locus">Hoch_5369</name>
</gene>
<dbReference type="InterPro" id="IPR001466">
    <property type="entry name" value="Beta-lactam-related"/>
</dbReference>
<keyword evidence="3" id="KW-1185">Reference proteome</keyword>
<dbReference type="Proteomes" id="UP000001880">
    <property type="component" value="Chromosome"/>
</dbReference>
<dbReference type="STRING" id="502025.Hoch_5369"/>
<name>D0LYI7_HALO1</name>